<dbReference type="PANTHER" id="PTHR11552">
    <property type="entry name" value="GLUCOSE-METHANOL-CHOLINE GMC OXIDOREDUCTASE"/>
    <property type="match status" value="1"/>
</dbReference>
<dbReference type="PIRSF" id="PIRSF000137">
    <property type="entry name" value="Alcohol_oxidase"/>
    <property type="match status" value="1"/>
</dbReference>
<dbReference type="PROSITE" id="PS00624">
    <property type="entry name" value="GMC_OXRED_2"/>
    <property type="match status" value="1"/>
</dbReference>
<dbReference type="InterPro" id="IPR007867">
    <property type="entry name" value="GMC_OxRtase_C"/>
</dbReference>
<dbReference type="PANTHER" id="PTHR11552:SF78">
    <property type="entry name" value="GLUCOSE-METHANOL-CHOLINE OXIDOREDUCTASE N-TERMINAL DOMAIN-CONTAINING PROTEIN"/>
    <property type="match status" value="1"/>
</dbReference>
<evidence type="ECO:0000256" key="1">
    <source>
        <dbReference type="ARBA" id="ARBA00010790"/>
    </source>
</evidence>
<feature type="domain" description="Glucose-methanol-choline oxidoreductase N-terminal" evidence="3">
    <location>
        <begin position="277"/>
        <end position="291"/>
    </location>
</feature>
<dbReference type="EMBL" id="PDNA01000244">
    <property type="protein sequence ID" value="PGH00930.1"/>
    <property type="molecule type" value="Genomic_DNA"/>
</dbReference>
<dbReference type="GO" id="GO:0016614">
    <property type="term" value="F:oxidoreductase activity, acting on CH-OH group of donors"/>
    <property type="evidence" value="ECO:0007669"/>
    <property type="project" value="InterPro"/>
</dbReference>
<comment type="cofactor">
    <cofactor evidence="2">
        <name>FAD</name>
        <dbReference type="ChEBI" id="CHEBI:57692"/>
    </cofactor>
</comment>
<accession>A0A2B7WWG5</accession>
<dbReference type="OrthoDB" id="269227at2759"/>
<evidence type="ECO:0000259" key="3">
    <source>
        <dbReference type="PROSITE" id="PS00624"/>
    </source>
</evidence>
<evidence type="ECO:0000313" key="4">
    <source>
        <dbReference type="EMBL" id="PGH00930.1"/>
    </source>
</evidence>
<keyword evidence="2" id="KW-0285">Flavoprotein</keyword>
<dbReference type="Proteomes" id="UP000224634">
    <property type="component" value="Unassembled WGS sequence"/>
</dbReference>
<dbReference type="InterPro" id="IPR000172">
    <property type="entry name" value="GMC_OxRdtase_N"/>
</dbReference>
<evidence type="ECO:0000256" key="2">
    <source>
        <dbReference type="PIRSR" id="PIRSR000137-2"/>
    </source>
</evidence>
<dbReference type="GO" id="GO:0050660">
    <property type="term" value="F:flavin adenine dinucleotide binding"/>
    <property type="evidence" value="ECO:0007669"/>
    <property type="project" value="InterPro"/>
</dbReference>
<evidence type="ECO:0000313" key="5">
    <source>
        <dbReference type="Proteomes" id="UP000224634"/>
    </source>
</evidence>
<keyword evidence="5" id="KW-1185">Reference proteome</keyword>
<feature type="binding site" evidence="2">
    <location>
        <begin position="533"/>
        <end position="534"/>
    </location>
    <ligand>
        <name>FAD</name>
        <dbReference type="ChEBI" id="CHEBI:57692"/>
    </ligand>
</feature>
<keyword evidence="2" id="KW-0274">FAD</keyword>
<proteinExistence type="inferred from homology"/>
<dbReference type="SUPFAM" id="SSF54373">
    <property type="entry name" value="FAD-linked reductases, C-terminal domain"/>
    <property type="match status" value="1"/>
</dbReference>
<dbReference type="InterPro" id="IPR012132">
    <property type="entry name" value="GMC_OxRdtase"/>
</dbReference>
<dbReference type="SUPFAM" id="SSF51905">
    <property type="entry name" value="FAD/NAD(P)-binding domain"/>
    <property type="match status" value="1"/>
</dbReference>
<dbReference type="Pfam" id="PF00732">
    <property type="entry name" value="GMC_oxred_N"/>
    <property type="match status" value="1"/>
</dbReference>
<organism evidence="4 5">
    <name type="scientific">Polytolypa hystricis (strain UAMH7299)</name>
    <dbReference type="NCBI Taxonomy" id="1447883"/>
    <lineage>
        <taxon>Eukaryota</taxon>
        <taxon>Fungi</taxon>
        <taxon>Dikarya</taxon>
        <taxon>Ascomycota</taxon>
        <taxon>Pezizomycotina</taxon>
        <taxon>Eurotiomycetes</taxon>
        <taxon>Eurotiomycetidae</taxon>
        <taxon>Onygenales</taxon>
        <taxon>Onygenales incertae sedis</taxon>
        <taxon>Polytolypa</taxon>
    </lineage>
</organism>
<dbReference type="InterPro" id="IPR036188">
    <property type="entry name" value="FAD/NAD-bd_sf"/>
</dbReference>
<gene>
    <name evidence="4" type="ORF">AJ80_09092</name>
</gene>
<comment type="caution">
    <text evidence="4">The sequence shown here is derived from an EMBL/GenBank/DDBJ whole genome shotgun (WGS) entry which is preliminary data.</text>
</comment>
<protein>
    <recommendedName>
        <fullName evidence="3">Glucose-methanol-choline oxidoreductase N-terminal domain-containing protein</fullName>
    </recommendedName>
</protein>
<dbReference type="Pfam" id="PF05199">
    <property type="entry name" value="GMC_oxred_C"/>
    <property type="match status" value="1"/>
</dbReference>
<dbReference type="AlphaFoldDB" id="A0A2B7WWG5"/>
<dbReference type="Gene3D" id="3.50.50.60">
    <property type="entry name" value="FAD/NAD(P)-binding domain"/>
    <property type="match status" value="1"/>
</dbReference>
<feature type="binding site" evidence="2">
    <location>
        <position position="236"/>
    </location>
    <ligand>
        <name>FAD</name>
        <dbReference type="ChEBI" id="CHEBI:57692"/>
    </ligand>
</feature>
<dbReference type="STRING" id="1447883.A0A2B7WWG5"/>
<sequence>MGGIFNQLPSGLDEVDVIIAGGGTAGCVVAARLSDADPKLSILVIEGGQNNYNDPSIIYPVLFLSHLMPTSKTTLFYQGSKESALADRELVVPSGGVLGGGSSINLMTYSRAQRSDYDSWQAPGWSAKELGPYLRKLETYHGPGAADTHGDAGPVHISAGTYVVDRSQGDFIQSAARLGWPEVKDLQNFETNNATQRNLRFIGLDGKRQDAAHRYLHPRLQDGNHSNLYVLVENQVVRVLFENKKAVGVEYQPNPNFHNDIAVRSIKAKKMVIVCCGALGSPLVLERSGIGDPSILERAGVGVVADVPGVGWNYIDHHLLAYPYRSSLRLDETVDAIYGQRIDVGSLIQSNASILGWNAADVTSKLRPSETDIAALGPAFQEAWNRDYKDNPNKPLAIMTSLNGFPGDPTGLPVAQFMSVSTFTVYPYSRGHIHITGPGVSDAIDFKTGFFSDENGIDVKKSMWAYKKQREIFRRMDIYRGEYPPGHPPFHTSSNAACIETDIPLRDVQDIVYSSEDDAILEQWLRQNVGSTWHSMGTCKMAPREELGVVDLSLSVYGVKDLKVVDLSIPPQNIAANTANTAFVVGEKAADIIIEELGLGRK</sequence>
<comment type="similarity">
    <text evidence="1">Belongs to the GMC oxidoreductase family.</text>
</comment>
<reference evidence="4 5" key="1">
    <citation type="submission" date="2017-10" db="EMBL/GenBank/DDBJ databases">
        <title>Comparative genomics in systemic dimorphic fungi from Ajellomycetaceae.</title>
        <authorList>
            <person name="Munoz J.F."/>
            <person name="Mcewen J.G."/>
            <person name="Clay O.K."/>
            <person name="Cuomo C.A."/>
        </authorList>
    </citation>
    <scope>NUCLEOTIDE SEQUENCE [LARGE SCALE GENOMIC DNA]</scope>
    <source>
        <strain evidence="4 5">UAMH7299</strain>
    </source>
</reference>
<feature type="binding site" evidence="2">
    <location>
        <position position="97"/>
    </location>
    <ligand>
        <name>FAD</name>
        <dbReference type="ChEBI" id="CHEBI:57692"/>
    </ligand>
</feature>
<dbReference type="Gene3D" id="3.30.560.10">
    <property type="entry name" value="Glucose Oxidase, domain 3"/>
    <property type="match status" value="1"/>
</dbReference>
<name>A0A2B7WWG5_POLH7</name>